<dbReference type="Pfam" id="PF10282">
    <property type="entry name" value="Lactonase"/>
    <property type="match status" value="1"/>
</dbReference>
<reference evidence="4 5" key="1">
    <citation type="journal article" date="2024" name="Chem. Sci.">
        <title>Discovery of megapolipeptins by genome mining of a Burkholderiales bacteria collection.</title>
        <authorList>
            <person name="Paulo B.S."/>
            <person name="Recchia M.J.J."/>
            <person name="Lee S."/>
            <person name="Fergusson C.H."/>
            <person name="Romanowski S.B."/>
            <person name="Hernandez A."/>
            <person name="Krull N."/>
            <person name="Liu D.Y."/>
            <person name="Cavanagh H."/>
            <person name="Bos A."/>
            <person name="Gray C.A."/>
            <person name="Murphy B.T."/>
            <person name="Linington R.G."/>
            <person name="Eustaquio A.S."/>
        </authorList>
    </citation>
    <scope>NUCLEOTIDE SEQUENCE [LARGE SCALE GENOMIC DNA]</scope>
    <source>
        <strain evidence="4 5">RL21-008-BIB-A</strain>
    </source>
</reference>
<keyword evidence="2" id="KW-0119">Carbohydrate metabolism</keyword>
<dbReference type="Gene3D" id="2.130.10.10">
    <property type="entry name" value="YVTN repeat-like/Quinoprotein amine dehydrogenase"/>
    <property type="match status" value="1"/>
</dbReference>
<proteinExistence type="inferred from homology"/>
<dbReference type="RefSeq" id="WP_408160755.1">
    <property type="nucleotide sequence ID" value="NZ_JAQQFM010000017.1"/>
</dbReference>
<keyword evidence="5" id="KW-1185">Reference proteome</keyword>
<keyword evidence="2" id="KW-0313">Glucose metabolism</keyword>
<protein>
    <submittedName>
        <fullName evidence="4">Beta-propeller fold lactonase family protein</fullName>
    </submittedName>
</protein>
<evidence type="ECO:0000256" key="1">
    <source>
        <dbReference type="ARBA" id="ARBA00005564"/>
    </source>
</evidence>
<evidence type="ECO:0000256" key="2">
    <source>
        <dbReference type="ARBA" id="ARBA00022526"/>
    </source>
</evidence>
<dbReference type="InterPro" id="IPR050282">
    <property type="entry name" value="Cycloisomerase_2"/>
</dbReference>
<feature type="signal peptide" evidence="3">
    <location>
        <begin position="1"/>
        <end position="45"/>
    </location>
</feature>
<dbReference type="EMBL" id="JAQQFM010000017">
    <property type="protein sequence ID" value="MFL9927518.1"/>
    <property type="molecule type" value="Genomic_DNA"/>
</dbReference>
<keyword evidence="3" id="KW-0732">Signal</keyword>
<comment type="caution">
    <text evidence="4">The sequence shown here is derived from an EMBL/GenBank/DDBJ whole genome shotgun (WGS) entry which is preliminary data.</text>
</comment>
<dbReference type="PANTHER" id="PTHR30344">
    <property type="entry name" value="6-PHOSPHOGLUCONOLACTONASE-RELATED"/>
    <property type="match status" value="1"/>
</dbReference>
<dbReference type="InterPro" id="IPR011045">
    <property type="entry name" value="N2O_reductase_N"/>
</dbReference>
<evidence type="ECO:0000313" key="4">
    <source>
        <dbReference type="EMBL" id="MFL9927518.1"/>
    </source>
</evidence>
<dbReference type="Proteomes" id="UP001629246">
    <property type="component" value="Unassembled WGS sequence"/>
</dbReference>
<organism evidence="4 5">
    <name type="scientific">Herbaspirillum lusitanum</name>
    <dbReference type="NCBI Taxonomy" id="213312"/>
    <lineage>
        <taxon>Bacteria</taxon>
        <taxon>Pseudomonadati</taxon>
        <taxon>Pseudomonadota</taxon>
        <taxon>Betaproteobacteria</taxon>
        <taxon>Burkholderiales</taxon>
        <taxon>Oxalobacteraceae</taxon>
        <taxon>Herbaspirillum</taxon>
    </lineage>
</organism>
<dbReference type="InterPro" id="IPR019405">
    <property type="entry name" value="Lactonase_7-beta_prop"/>
</dbReference>
<gene>
    <name evidence="4" type="ORF">PQR62_24815</name>
</gene>
<feature type="chain" id="PRO_5046992874" evidence="3">
    <location>
        <begin position="46"/>
        <end position="383"/>
    </location>
</feature>
<evidence type="ECO:0000256" key="3">
    <source>
        <dbReference type="SAM" id="SignalP"/>
    </source>
</evidence>
<evidence type="ECO:0000313" key="5">
    <source>
        <dbReference type="Proteomes" id="UP001629246"/>
    </source>
</evidence>
<accession>A0ABW9AF42</accession>
<dbReference type="PANTHER" id="PTHR30344:SF1">
    <property type="entry name" value="6-PHOSPHOGLUCONOLACTONASE"/>
    <property type="match status" value="1"/>
</dbReference>
<sequence length="383" mass="40426">MPAATTISSAVSSASASAISSSPLKRLAIAAAVASGLLAGAGAQAGTVAYVSNADSQDIYVLQLNMQDGSLGLLDKVATGSTVMPLAISPDRKFLYASLRAQPFSVASYAIDAVSGKLKMLSTVPLADNMANLATDKTGRYLFAASYTGHKISVNAIGADGTVQTPPLSVIPTGKNAHAIGSDPANAYVFASNLGSDVILQYRFDVATGKLTPNDPPSVSTKAGAGPRHFVFARDRRFVYSTNELDGTVNTYEYDAARGTFKLLATDSALPDDFRSSEQLATADLHLTPDGRFLYVSERTSSTLSGYRVDAASGRLTRIFNNPTETQPRGFNIDPQGKYLLAVGQKSNALTSYAINPDNGMLSVLYRYTLGKNPNWVEIIDLP</sequence>
<dbReference type="SUPFAM" id="SSF50974">
    <property type="entry name" value="Nitrous oxide reductase, N-terminal domain"/>
    <property type="match status" value="1"/>
</dbReference>
<name>A0ABW9AF42_9BURK</name>
<dbReference type="InterPro" id="IPR015943">
    <property type="entry name" value="WD40/YVTN_repeat-like_dom_sf"/>
</dbReference>
<comment type="similarity">
    <text evidence="1">Belongs to the cycloisomerase 2 family.</text>
</comment>